<dbReference type="InterPro" id="IPR027417">
    <property type="entry name" value="P-loop_NTPase"/>
</dbReference>
<dbReference type="Gene3D" id="3.40.50.300">
    <property type="entry name" value="P-loop containing nucleotide triphosphate hydrolases"/>
    <property type="match status" value="1"/>
</dbReference>
<dbReference type="Proteomes" id="UP001218788">
    <property type="component" value="Unassembled WGS sequence"/>
</dbReference>
<keyword evidence="2" id="KW-1185">Reference proteome</keyword>
<dbReference type="RefSeq" id="WP_273641635.1">
    <property type="nucleotide sequence ID" value="NZ_JAQQXP010000002.1"/>
</dbReference>
<proteinExistence type="predicted"/>
<sequence>MAEDNHDLFFDKFDCETDLKRAFRDSLKEFSAESKVQIYLLQNPLTDNKYTYNYRDAAIVLAPKHKIMIVNLGNDDEQFEDFCDDFIDDLSSISDKYDYKKIIGRVRKWRDELVAEIQWNDDTDVGTLFDEASIADPKTQRNSELLISLVTGSINDVSRIKDETPENILDKIKQKIQLFDGDQTRFIYSFEERPEIRIQGLSGTGKTELLLHKLRDIYVNRKSSRVMLTCHNKILSYSLAKRIPEFFNFMKVEEQIEWNKRLWCVNAWGSTYDANSGAYRYICGKYGIPFQTYGPSFSSVCSAAVAKLKNEDMDKLGYAFDYMLIDESQDLPDEFIELAKIVTKNTVYIAGDIFQSIFDENILDKVTPDYLLSKCYRTDPRTLMFAHAIGMGLFEDTKLRWLKDDEWAACGYHIEKNGNEYKLTREPLRRFEDLDSEDLTSIELVTRKDAPDTNLVQKSFTCIESILGSHPTASVDDFGIVYLGTKAAAKRFASLLEFKVKEKYGWDINLAFETRQNIEGQLFVSNKFNVKGLEFPFMLCIASDIPNQLHERNALYMLLTRSFLKSFLILGDHVDGKLISKLEAGINHINEYGCIVTEAPVGEELDKIKTTIEHSGRNQSLNDIIVAVFEELNILPIVRPHIKEMVMTRQKMIGKRMTEAEVREFITIQNNLLHEG</sequence>
<comment type="caution">
    <text evidence="1">The sequence shown here is derived from an EMBL/GenBank/DDBJ whole genome shotgun (WGS) entry which is preliminary data.</text>
</comment>
<dbReference type="EMBL" id="JAQQXP010000002">
    <property type="protein sequence ID" value="MDC8831854.1"/>
    <property type="molecule type" value="Genomic_DNA"/>
</dbReference>
<protein>
    <submittedName>
        <fullName evidence="1">DNA helicase</fullName>
    </submittedName>
</protein>
<accession>A0ABT5L491</accession>
<reference evidence="1 2" key="1">
    <citation type="submission" date="2022-10" db="EMBL/GenBank/DDBJ databases">
        <title>Alteromonas sp. chi3 Genome sequencing.</title>
        <authorList>
            <person name="Park S."/>
        </authorList>
    </citation>
    <scope>NUCLEOTIDE SEQUENCE [LARGE SCALE GENOMIC DNA]</scope>
    <source>
        <strain evidence="2">chi3</strain>
    </source>
</reference>
<organism evidence="1 2">
    <name type="scientific">Alteromonas gilva</name>
    <dbReference type="NCBI Taxonomy" id="2987522"/>
    <lineage>
        <taxon>Bacteria</taxon>
        <taxon>Pseudomonadati</taxon>
        <taxon>Pseudomonadota</taxon>
        <taxon>Gammaproteobacteria</taxon>
        <taxon>Alteromonadales</taxon>
        <taxon>Alteromonadaceae</taxon>
        <taxon>Alteromonas/Salinimonas group</taxon>
        <taxon>Alteromonas</taxon>
    </lineage>
</organism>
<evidence type="ECO:0000313" key="1">
    <source>
        <dbReference type="EMBL" id="MDC8831854.1"/>
    </source>
</evidence>
<keyword evidence="1" id="KW-0067">ATP-binding</keyword>
<gene>
    <name evidence="1" type="ORF">OIK42_13940</name>
</gene>
<dbReference type="SUPFAM" id="SSF52540">
    <property type="entry name" value="P-loop containing nucleoside triphosphate hydrolases"/>
    <property type="match status" value="1"/>
</dbReference>
<keyword evidence="1" id="KW-0547">Nucleotide-binding</keyword>
<keyword evidence="1" id="KW-0347">Helicase</keyword>
<name>A0ABT5L491_9ALTE</name>
<dbReference type="GO" id="GO:0004386">
    <property type="term" value="F:helicase activity"/>
    <property type="evidence" value="ECO:0007669"/>
    <property type="project" value="UniProtKB-KW"/>
</dbReference>
<evidence type="ECO:0000313" key="2">
    <source>
        <dbReference type="Proteomes" id="UP001218788"/>
    </source>
</evidence>
<keyword evidence="1" id="KW-0378">Hydrolase</keyword>